<sequence>MVRDRLLLEDLEDGKPAIWHRNTLSLINENKFDNLKKSTPTQIIYPNSSFNIGLPVDSTNLQESSAINNEDQLYDENGNEKPLIVYASNRAENMKSYKKHFNLICLILIYFVAVLYLGGLMKSHVDFTRCSVIYLKITKMSMFLYLSVLVLLILGYSQILRFNSVMTTLLTALGLFYIENIYGVMMSFVQLIVLFVNYHSIYKNTPKVFMVTSIH</sequence>
<dbReference type="AlphaFoldDB" id="A0A976QRA6"/>
<reference evidence="2" key="1">
    <citation type="submission" date="2022-07" db="EMBL/GenBank/DDBJ databases">
        <title>Evaluation of T. orientalis genome assembly methods using nanopore sequencing and analysis of variation between genomes.</title>
        <authorList>
            <person name="Yam J."/>
            <person name="Micallef M.L."/>
            <person name="Liu M."/>
            <person name="Djordjevic S.P."/>
            <person name="Bogema D.R."/>
            <person name="Jenkins C."/>
        </authorList>
    </citation>
    <scope>NUCLEOTIDE SEQUENCE</scope>
    <source>
        <strain evidence="2">Fish Creek</strain>
    </source>
</reference>
<feature type="transmembrane region" description="Helical" evidence="1">
    <location>
        <begin position="101"/>
        <end position="121"/>
    </location>
</feature>
<evidence type="ECO:0000313" key="2">
    <source>
        <dbReference type="EMBL" id="UKJ89104.2"/>
    </source>
</evidence>
<accession>A0A976QRA6</accession>
<gene>
    <name evidence="2" type="ORF">MACJ_002350</name>
</gene>
<keyword evidence="1" id="KW-0812">Transmembrane</keyword>
<evidence type="ECO:0000256" key="1">
    <source>
        <dbReference type="SAM" id="Phobius"/>
    </source>
</evidence>
<keyword evidence="1" id="KW-1133">Transmembrane helix</keyword>
<feature type="transmembrane region" description="Helical" evidence="1">
    <location>
        <begin position="142"/>
        <end position="160"/>
    </location>
</feature>
<dbReference type="OrthoDB" id="361283at2759"/>
<organism evidence="2 3">
    <name type="scientific">Theileria orientalis</name>
    <dbReference type="NCBI Taxonomy" id="68886"/>
    <lineage>
        <taxon>Eukaryota</taxon>
        <taxon>Sar</taxon>
        <taxon>Alveolata</taxon>
        <taxon>Apicomplexa</taxon>
        <taxon>Aconoidasida</taxon>
        <taxon>Piroplasmida</taxon>
        <taxon>Theileriidae</taxon>
        <taxon>Theileria</taxon>
    </lineage>
</organism>
<protein>
    <submittedName>
        <fullName evidence="2">Uncharacterized protein</fullName>
    </submittedName>
</protein>
<keyword evidence="1" id="KW-0472">Membrane</keyword>
<evidence type="ECO:0000313" key="3">
    <source>
        <dbReference type="Proteomes" id="UP000244803"/>
    </source>
</evidence>
<name>A0A976QRA6_THEOR</name>
<feature type="transmembrane region" description="Helical" evidence="1">
    <location>
        <begin position="180"/>
        <end position="198"/>
    </location>
</feature>
<dbReference type="EMBL" id="CP056066">
    <property type="protein sequence ID" value="UKJ89104.2"/>
    <property type="molecule type" value="Genomic_DNA"/>
</dbReference>
<proteinExistence type="predicted"/>
<dbReference type="Proteomes" id="UP000244803">
    <property type="component" value="Chromosome 3"/>
</dbReference>